<dbReference type="AlphaFoldDB" id="A0A5B0R9L6"/>
<evidence type="ECO:0000313" key="2">
    <source>
        <dbReference type="EMBL" id="KAA1122511.1"/>
    </source>
</evidence>
<feature type="compositionally biased region" description="Polar residues" evidence="1">
    <location>
        <begin position="79"/>
        <end position="89"/>
    </location>
</feature>
<comment type="caution">
    <text evidence="2">The sequence shown here is derived from an EMBL/GenBank/DDBJ whole genome shotgun (WGS) entry which is preliminary data.</text>
</comment>
<reference evidence="2 3" key="1">
    <citation type="submission" date="2019-05" db="EMBL/GenBank/DDBJ databases">
        <title>Emergence of the Ug99 lineage of the wheat stem rust pathogen through somatic hybridization.</title>
        <authorList>
            <person name="Li F."/>
            <person name="Upadhyaya N.M."/>
            <person name="Sperschneider J."/>
            <person name="Matny O."/>
            <person name="Nguyen-Phuc H."/>
            <person name="Mago R."/>
            <person name="Raley C."/>
            <person name="Miller M.E."/>
            <person name="Silverstein K.A.T."/>
            <person name="Henningsen E."/>
            <person name="Hirsch C.D."/>
            <person name="Visser B."/>
            <person name="Pretorius Z.A."/>
            <person name="Steffenson B.J."/>
            <person name="Schwessinger B."/>
            <person name="Dodds P.N."/>
            <person name="Figueroa M."/>
        </authorList>
    </citation>
    <scope>NUCLEOTIDE SEQUENCE [LARGE SCALE GENOMIC DNA]</scope>
    <source>
        <strain evidence="2 3">Ug99</strain>
    </source>
</reference>
<dbReference type="EMBL" id="VDEP01000236">
    <property type="protein sequence ID" value="KAA1122511.1"/>
    <property type="molecule type" value="Genomic_DNA"/>
</dbReference>
<evidence type="ECO:0000256" key="1">
    <source>
        <dbReference type="SAM" id="MobiDB-lite"/>
    </source>
</evidence>
<sequence>MKNNQAKKALDPIKGTLALINKARDLTKKDPDLHKKALDLVKKAWNPLEKELSGFAKVDLHQLTRLTDICWILQAFQGGNDSEGQQMATEGTFPEDSSTERTLSDDSSDDQESGDDQSADQDSSSDEEQSTGAPEQADDTNAQGDQ</sequence>
<feature type="region of interest" description="Disordered" evidence="1">
    <location>
        <begin position="79"/>
        <end position="146"/>
    </location>
</feature>
<name>A0A5B0R9L6_PUCGR</name>
<dbReference type="Proteomes" id="UP000325313">
    <property type="component" value="Unassembled WGS sequence"/>
</dbReference>
<gene>
    <name evidence="2" type="ORF">PGTUg99_037723</name>
</gene>
<accession>A0A5B0R9L6</accession>
<feature type="compositionally biased region" description="Acidic residues" evidence="1">
    <location>
        <begin position="106"/>
        <end position="129"/>
    </location>
</feature>
<organism evidence="2 3">
    <name type="scientific">Puccinia graminis f. sp. tritici</name>
    <dbReference type="NCBI Taxonomy" id="56615"/>
    <lineage>
        <taxon>Eukaryota</taxon>
        <taxon>Fungi</taxon>
        <taxon>Dikarya</taxon>
        <taxon>Basidiomycota</taxon>
        <taxon>Pucciniomycotina</taxon>
        <taxon>Pucciniomycetes</taxon>
        <taxon>Pucciniales</taxon>
        <taxon>Pucciniaceae</taxon>
        <taxon>Puccinia</taxon>
    </lineage>
</organism>
<protein>
    <submittedName>
        <fullName evidence="2">Uncharacterized protein</fullName>
    </submittedName>
</protein>
<proteinExistence type="predicted"/>
<evidence type="ECO:0000313" key="3">
    <source>
        <dbReference type="Proteomes" id="UP000325313"/>
    </source>
</evidence>